<keyword evidence="3 6" id="KW-0728">SH3 domain</keyword>
<feature type="domain" description="BAR" evidence="9">
    <location>
        <begin position="19"/>
        <end position="250"/>
    </location>
</feature>
<dbReference type="SMART" id="SM00326">
    <property type="entry name" value="SH3"/>
    <property type="match status" value="1"/>
</dbReference>
<dbReference type="SUPFAM" id="SSF103657">
    <property type="entry name" value="BAR/IMD domain-like"/>
    <property type="match status" value="1"/>
</dbReference>
<dbReference type="PROSITE" id="PS51021">
    <property type="entry name" value="BAR"/>
    <property type="match status" value="1"/>
</dbReference>
<evidence type="ECO:0000256" key="5">
    <source>
        <dbReference type="ARBA" id="ARBA00023136"/>
    </source>
</evidence>
<dbReference type="PROSITE" id="PS50002">
    <property type="entry name" value="SH3"/>
    <property type="match status" value="1"/>
</dbReference>
<dbReference type="PANTHER" id="PTHR14167">
    <property type="entry name" value="SH3 DOMAIN-CONTAINING"/>
    <property type="match status" value="1"/>
</dbReference>
<feature type="compositionally biased region" description="Basic and acidic residues" evidence="7">
    <location>
        <begin position="282"/>
        <end position="303"/>
    </location>
</feature>
<keyword evidence="5" id="KW-0472">Membrane</keyword>
<dbReference type="Pfam" id="PF03114">
    <property type="entry name" value="BAR"/>
    <property type="match status" value="1"/>
</dbReference>
<dbReference type="InterPro" id="IPR001452">
    <property type="entry name" value="SH3_domain"/>
</dbReference>
<feature type="region of interest" description="Disordered" evidence="7">
    <location>
        <begin position="269"/>
        <end position="303"/>
    </location>
</feature>
<evidence type="ECO:0000313" key="11">
    <source>
        <dbReference type="EMBL" id="MDE50975.1"/>
    </source>
</evidence>
<dbReference type="AlphaFoldDB" id="A0A6G1SKH0"/>
<dbReference type="GO" id="GO:0016191">
    <property type="term" value="P:synaptic vesicle uncoating"/>
    <property type="evidence" value="ECO:0007669"/>
    <property type="project" value="TreeGrafter"/>
</dbReference>
<dbReference type="PANTHER" id="PTHR14167:SF81">
    <property type="entry name" value="ENDOPHILIN-A"/>
    <property type="match status" value="1"/>
</dbReference>
<evidence type="ECO:0000256" key="1">
    <source>
        <dbReference type="ARBA" id="ARBA00004170"/>
    </source>
</evidence>
<proteinExistence type="inferred from homology"/>
<dbReference type="Gene3D" id="1.20.1270.60">
    <property type="entry name" value="Arfaptin homology (AH) domain/BAR domain"/>
    <property type="match status" value="1"/>
</dbReference>
<comment type="similarity">
    <text evidence="2">Belongs to the endophilin family.</text>
</comment>
<feature type="domain" description="SH3" evidence="8">
    <location>
        <begin position="308"/>
        <end position="371"/>
    </location>
</feature>
<dbReference type="EMBL" id="GGYP01001120">
    <property type="protein sequence ID" value="MDE45891.1"/>
    <property type="molecule type" value="Transcribed_RNA"/>
</dbReference>
<dbReference type="SUPFAM" id="SSF50044">
    <property type="entry name" value="SH3-domain"/>
    <property type="match status" value="1"/>
</dbReference>
<dbReference type="InterPro" id="IPR050384">
    <property type="entry name" value="Endophilin_SH3RF"/>
</dbReference>
<feature type="compositionally biased region" description="Polar residues" evidence="7">
    <location>
        <begin position="269"/>
        <end position="281"/>
    </location>
</feature>
<gene>
    <name evidence="11" type="primary">endoA_1</name>
    <name evidence="10" type="synonym">endoA_0</name>
    <name evidence="11" type="ORF">g.17013</name>
    <name evidence="10" type="ORF">g.17015</name>
</gene>
<keyword evidence="4" id="KW-0175">Coiled coil</keyword>
<dbReference type="SMART" id="SM00721">
    <property type="entry name" value="BAR"/>
    <property type="match status" value="1"/>
</dbReference>
<comment type="subcellular location">
    <subcellularLocation>
        <location evidence="1">Membrane</location>
        <topology evidence="1">Peripheral membrane protein</topology>
    </subcellularLocation>
</comment>
<reference evidence="11" key="1">
    <citation type="submission" date="2018-10" db="EMBL/GenBank/DDBJ databases">
        <title>Transcriptome assembly of Aceria tosichella (Wheat curl mite) Type 2.</title>
        <authorList>
            <person name="Scully E.D."/>
            <person name="Geib S.M."/>
            <person name="Palmer N.A."/>
            <person name="Gupta A.K."/>
            <person name="Sarath G."/>
            <person name="Tatineni S."/>
        </authorList>
    </citation>
    <scope>NUCLEOTIDE SEQUENCE</scope>
    <source>
        <strain evidence="11">LincolnNE</strain>
    </source>
</reference>
<evidence type="ECO:0000256" key="7">
    <source>
        <dbReference type="SAM" id="MobiDB-lite"/>
    </source>
</evidence>
<name>A0A6G1SKH0_9ACAR</name>
<dbReference type="GO" id="GO:0005737">
    <property type="term" value="C:cytoplasm"/>
    <property type="evidence" value="ECO:0007669"/>
    <property type="project" value="InterPro"/>
</dbReference>
<evidence type="ECO:0000256" key="4">
    <source>
        <dbReference type="ARBA" id="ARBA00023054"/>
    </source>
</evidence>
<evidence type="ECO:0000259" key="8">
    <source>
        <dbReference type="PROSITE" id="PS50002"/>
    </source>
</evidence>
<dbReference type="GO" id="GO:0098793">
    <property type="term" value="C:presynapse"/>
    <property type="evidence" value="ECO:0007669"/>
    <property type="project" value="TreeGrafter"/>
</dbReference>
<organism evidence="11">
    <name type="scientific">Aceria tosichella</name>
    <name type="common">wheat curl mite</name>
    <dbReference type="NCBI Taxonomy" id="561515"/>
    <lineage>
        <taxon>Eukaryota</taxon>
        <taxon>Metazoa</taxon>
        <taxon>Ecdysozoa</taxon>
        <taxon>Arthropoda</taxon>
        <taxon>Chelicerata</taxon>
        <taxon>Arachnida</taxon>
        <taxon>Acari</taxon>
        <taxon>Acariformes</taxon>
        <taxon>Trombidiformes</taxon>
        <taxon>Prostigmata</taxon>
        <taxon>Eupodina</taxon>
        <taxon>Eriophyoidea</taxon>
        <taxon>Eriophyidae</taxon>
        <taxon>Eriophyinae</taxon>
        <taxon>Aceriini</taxon>
        <taxon>Aceria</taxon>
    </lineage>
</organism>
<dbReference type="Gene3D" id="2.30.30.40">
    <property type="entry name" value="SH3 Domains"/>
    <property type="match status" value="1"/>
</dbReference>
<dbReference type="InterPro" id="IPR036028">
    <property type="entry name" value="SH3-like_dom_sf"/>
</dbReference>
<evidence type="ECO:0000256" key="2">
    <source>
        <dbReference type="ARBA" id="ARBA00006697"/>
    </source>
</evidence>
<evidence type="ECO:0000256" key="6">
    <source>
        <dbReference type="PROSITE-ProRule" id="PRU00192"/>
    </source>
</evidence>
<dbReference type="InterPro" id="IPR004148">
    <property type="entry name" value="BAR_dom"/>
</dbReference>
<sequence length="383" mass="43049">MAFLPGLKKQLNKANQFMSEKIGGVEGTKLNEEFMEMERKTDLTAELVEELVTKTKEYLQPNPATRSKMMLNAKVAQNTRTRNYAQPEGMLGETILRIAHRFGEDSPYVRSLMETGESFKQMAEIKYALEDDVRQDFLDPLTQLQTKDLREVLFHRKKLQGRRLDFDCKKRRRANGANIVDDEMKIAEEKFEESFNAASQGMHNLLQNDVEQISQLVALVEALRDYYKSCGSILEGLADKLGALRDESAGRQHSQYVPKKLTELNIGSVTESDDTAPSNHVDQTKTSDQVSEKADQASDASGKEGEARKCGYCVALYDFQAENAGELGFKEGQTLKLFDQIDENWYEGALEGPDGEQSGIFPTNYVRVTQAIPNQKTTSANGN</sequence>
<dbReference type="EMBL" id="GGYP01006204">
    <property type="protein sequence ID" value="MDE50975.1"/>
    <property type="molecule type" value="Transcribed_RNA"/>
</dbReference>
<evidence type="ECO:0000256" key="3">
    <source>
        <dbReference type="ARBA" id="ARBA00022443"/>
    </source>
</evidence>
<protein>
    <submittedName>
        <fullName evidence="11">Endophilin-A</fullName>
    </submittedName>
</protein>
<accession>A0A6G1SKH0</accession>
<dbReference type="InterPro" id="IPR027267">
    <property type="entry name" value="AH/BAR_dom_sf"/>
</dbReference>
<evidence type="ECO:0000313" key="10">
    <source>
        <dbReference type="EMBL" id="MDE45891.1"/>
    </source>
</evidence>
<dbReference type="GO" id="GO:0098978">
    <property type="term" value="C:glutamatergic synapse"/>
    <property type="evidence" value="ECO:0007669"/>
    <property type="project" value="TreeGrafter"/>
</dbReference>
<dbReference type="PRINTS" id="PR00452">
    <property type="entry name" value="SH3DOMAIN"/>
</dbReference>
<evidence type="ECO:0000259" key="9">
    <source>
        <dbReference type="PROSITE" id="PS51021"/>
    </source>
</evidence>
<dbReference type="Pfam" id="PF00018">
    <property type="entry name" value="SH3_1"/>
    <property type="match status" value="1"/>
</dbReference>